<evidence type="ECO:0000256" key="3">
    <source>
        <dbReference type="ARBA" id="ARBA00020401"/>
    </source>
</evidence>
<dbReference type="PANTHER" id="PTHR23389">
    <property type="entry name" value="CHROMOSOME TRANSMISSION FIDELITY FACTOR 18"/>
    <property type="match status" value="1"/>
</dbReference>
<dbReference type="InterPro" id="IPR013725">
    <property type="entry name" value="DNA_replication_fac_RFC1_C"/>
</dbReference>
<dbReference type="GO" id="GO:0006281">
    <property type="term" value="P:DNA repair"/>
    <property type="evidence" value="ECO:0007669"/>
    <property type="project" value="InterPro"/>
</dbReference>
<feature type="compositionally biased region" description="Basic and acidic residues" evidence="11">
    <location>
        <begin position="305"/>
        <end position="319"/>
    </location>
</feature>
<feature type="region of interest" description="Disordered" evidence="11">
    <location>
        <begin position="447"/>
        <end position="503"/>
    </location>
</feature>
<keyword evidence="8" id="KW-0238">DNA-binding</keyword>
<keyword evidence="7 10" id="KW-0067">ATP-binding</keyword>
<sequence>MKVNPISSYFGKPSTSTSSPQATSPIQVPSRRVKKKVKKPEPPPEDEEMSDHEDPLPRKEREKKKSEKRKARVLSDSDDEEAFVKKKPDKKVDKKTIVVPEKKPVVEKKVERKNVDPKDYFSQAKVKQDKIEKKPVVAEIPPVTKKEKRDDSELDKKVDKSPQKKSSRSSSPQKSPIKDEPPKKQLKVSTPPPAQPSSSSRRSSPQKSPIKDEPPKKQLKVSSPPPAKSSSSSSRRSSPRKSSTRPQVSSDSDSEPDFNPKKKSKPSTSRSSSKSNLTITKKSDKEKEKDPPESKKTPAKKTSKKEKEEKPPPTEEEKKKKSSNYAKFLAHQTAKPRHLGEKRIPIGTKDCLDGLTLVVTGVLDSLERDSCKSLVEKYGARLTTGVSKKTTHLIVGDDPGASKIAKAEQLGIPMISEDGLLEMIRISNPDGNNNDEEVIEMLDLGDAEESPPVHTPEKNKSPKVKVEEKEKSSKDRPKKHTDKTDRSAPLSLPALPPPPPPSLMWVDKYKPKTMKQIVSHGKETGNATKLVRWLNNWFKYHGKANDKAKTNPPGFRDPEGKTYKCALLSGPPGIGKTTTAHLACKEVGYDFFELNASDTRNKKGLHQTVSDALSCKTMYGGINDLTKQHVLIMDEVDGMSGNEDRGGIQELIGLIKTSRVPVICICNDRNHPKIRSLANYCFDLRFNKPTVQELKALVATISFREKLKIDPQRVIQLCISTDMDIRQIIHTLELYKDTNAENVSAPKKDLRFGPWDVCRKVFLKPEHEMMNIHEKTGLFFQDYSIGSLFIQENYLKMIPVKAKQKYSEAIDRHRRLELIARSAAAISLGDVAETMIRKTNNWSLLPVQGIFSSYIPGELMESNLSGNIEFPSWLGKNSNKNKRQRLLQSLHTHVHLQVSASLEALNMDYLPYLRRKICTRLGGDDVTAAAEVMETYSLLRDDVESLNDLCHWPGMKNPLEHVDSKTKAAFTRMVNKEVLPYASDKGVKKGRKAATDVEGYGEEEEEVGIVSEEDEDADKVEKDAMIKMKKSGGRKKAAVSESPAKSSNKKKGRK</sequence>
<dbReference type="InterPro" id="IPR003593">
    <property type="entry name" value="AAA+_ATPase"/>
</dbReference>
<evidence type="ECO:0000313" key="13">
    <source>
        <dbReference type="EMBL" id="OXA56073.1"/>
    </source>
</evidence>
<dbReference type="SUPFAM" id="SSF52540">
    <property type="entry name" value="P-loop containing nucleoside triphosphate hydrolases"/>
    <property type="match status" value="1"/>
</dbReference>
<evidence type="ECO:0000256" key="1">
    <source>
        <dbReference type="ARBA" id="ARBA00004123"/>
    </source>
</evidence>
<dbReference type="Proteomes" id="UP000198287">
    <property type="component" value="Unassembled WGS sequence"/>
</dbReference>
<dbReference type="PANTHER" id="PTHR23389:SF6">
    <property type="entry name" value="REPLICATION FACTOR C SUBUNIT 1"/>
    <property type="match status" value="1"/>
</dbReference>
<evidence type="ECO:0000313" key="14">
    <source>
        <dbReference type="Proteomes" id="UP000198287"/>
    </source>
</evidence>
<dbReference type="SUPFAM" id="SSF52113">
    <property type="entry name" value="BRCT domain"/>
    <property type="match status" value="1"/>
</dbReference>
<feature type="compositionally biased region" description="Basic and acidic residues" evidence="11">
    <location>
        <begin position="281"/>
        <end position="296"/>
    </location>
</feature>
<keyword evidence="9 10" id="KW-0539">Nucleus</keyword>
<feature type="compositionally biased region" description="Low complexity" evidence="11">
    <location>
        <begin position="266"/>
        <end position="275"/>
    </location>
</feature>
<comment type="subcellular location">
    <subcellularLocation>
        <location evidence="1 10">Nucleus</location>
    </subcellularLocation>
</comment>
<dbReference type="InterPro" id="IPR001357">
    <property type="entry name" value="BRCT_dom"/>
</dbReference>
<feature type="compositionally biased region" description="Acidic residues" evidence="11">
    <location>
        <begin position="999"/>
        <end position="1018"/>
    </location>
</feature>
<reference evidence="13 14" key="1">
    <citation type="submission" date="2015-12" db="EMBL/GenBank/DDBJ databases">
        <title>The genome of Folsomia candida.</title>
        <authorList>
            <person name="Faddeeva A."/>
            <person name="Derks M.F."/>
            <person name="Anvar Y."/>
            <person name="Smit S."/>
            <person name="Van Straalen N."/>
            <person name="Roelofs D."/>
        </authorList>
    </citation>
    <scope>NUCLEOTIDE SEQUENCE [LARGE SCALE GENOMIC DNA]</scope>
    <source>
        <strain evidence="13 14">VU population</strain>
        <tissue evidence="13">Whole body</tissue>
    </source>
</reference>
<dbReference type="InterPro" id="IPR008921">
    <property type="entry name" value="DNA_pol3_clamp-load_cplx_C"/>
</dbReference>
<feature type="domain" description="BRCT" evidence="12">
    <location>
        <begin position="347"/>
        <end position="425"/>
    </location>
</feature>
<dbReference type="InterPro" id="IPR012178">
    <property type="entry name" value="RFC1"/>
</dbReference>
<feature type="compositionally biased region" description="Low complexity" evidence="11">
    <location>
        <begin position="196"/>
        <end position="208"/>
    </location>
</feature>
<feature type="region of interest" description="Disordered" evidence="11">
    <location>
        <begin position="1"/>
        <end position="324"/>
    </location>
</feature>
<gene>
    <name evidence="13" type="ORF">Fcan01_09687</name>
</gene>
<dbReference type="EMBL" id="LNIX01000004">
    <property type="protein sequence ID" value="OXA56073.1"/>
    <property type="molecule type" value="Genomic_DNA"/>
</dbReference>
<accession>A0A226EEL4</accession>
<dbReference type="SUPFAM" id="SSF48019">
    <property type="entry name" value="post-AAA+ oligomerization domain-like"/>
    <property type="match status" value="1"/>
</dbReference>
<feature type="region of interest" description="Disordered" evidence="11">
    <location>
        <begin position="990"/>
        <end position="1054"/>
    </location>
</feature>
<evidence type="ECO:0000256" key="8">
    <source>
        <dbReference type="ARBA" id="ARBA00023125"/>
    </source>
</evidence>
<dbReference type="Pfam" id="PF00533">
    <property type="entry name" value="BRCT"/>
    <property type="match status" value="1"/>
</dbReference>
<feature type="compositionally biased region" description="Low complexity" evidence="11">
    <location>
        <begin position="13"/>
        <end position="25"/>
    </location>
</feature>
<protein>
    <recommendedName>
        <fullName evidence="3 10">Replication factor C subunit 1</fullName>
    </recommendedName>
</protein>
<keyword evidence="6 10" id="KW-0547">Nucleotide-binding</keyword>
<dbReference type="CDD" id="cd00009">
    <property type="entry name" value="AAA"/>
    <property type="match status" value="1"/>
</dbReference>
<dbReference type="FunFam" id="1.20.272.10:FF:000005">
    <property type="entry name" value="Replication factor C subunit 1"/>
    <property type="match status" value="1"/>
</dbReference>
<dbReference type="GO" id="GO:0005663">
    <property type="term" value="C:DNA replication factor C complex"/>
    <property type="evidence" value="ECO:0007669"/>
    <property type="project" value="InterPro"/>
</dbReference>
<dbReference type="Pfam" id="PF00004">
    <property type="entry name" value="AAA"/>
    <property type="match status" value="1"/>
</dbReference>
<dbReference type="GO" id="GO:0003689">
    <property type="term" value="F:DNA clamp loader activity"/>
    <property type="evidence" value="ECO:0007669"/>
    <property type="project" value="UniProtKB-UniRule"/>
</dbReference>
<dbReference type="GO" id="GO:0003677">
    <property type="term" value="F:DNA binding"/>
    <property type="evidence" value="ECO:0007669"/>
    <property type="project" value="UniProtKB-KW"/>
</dbReference>
<organism evidence="13 14">
    <name type="scientific">Folsomia candida</name>
    <name type="common">Springtail</name>
    <dbReference type="NCBI Taxonomy" id="158441"/>
    <lineage>
        <taxon>Eukaryota</taxon>
        <taxon>Metazoa</taxon>
        <taxon>Ecdysozoa</taxon>
        <taxon>Arthropoda</taxon>
        <taxon>Hexapoda</taxon>
        <taxon>Collembola</taxon>
        <taxon>Entomobryomorpha</taxon>
        <taxon>Isotomoidea</taxon>
        <taxon>Isotomidae</taxon>
        <taxon>Proisotominae</taxon>
        <taxon>Folsomia</taxon>
    </lineage>
</organism>
<dbReference type="SMART" id="SM00382">
    <property type="entry name" value="AAA"/>
    <property type="match status" value="1"/>
</dbReference>
<dbReference type="InterPro" id="IPR027417">
    <property type="entry name" value="P-loop_NTPase"/>
</dbReference>
<name>A0A226EEL4_FOLCA</name>
<dbReference type="Gene3D" id="3.40.50.300">
    <property type="entry name" value="P-loop containing nucleotide triphosphate hydrolases"/>
    <property type="match status" value="1"/>
</dbReference>
<dbReference type="FunFam" id="3.40.50.300:FF:000395">
    <property type="entry name" value="Replication factor C subunit 1"/>
    <property type="match status" value="1"/>
</dbReference>
<feature type="compositionally biased region" description="Basic and acidic residues" evidence="11">
    <location>
        <begin position="144"/>
        <end position="162"/>
    </location>
</feature>
<evidence type="ECO:0000256" key="7">
    <source>
        <dbReference type="ARBA" id="ARBA00022840"/>
    </source>
</evidence>
<dbReference type="Pfam" id="PF08519">
    <property type="entry name" value="RFC1"/>
    <property type="match status" value="1"/>
</dbReference>
<keyword evidence="4" id="KW-0597">Phosphoprotein</keyword>
<evidence type="ECO:0000256" key="2">
    <source>
        <dbReference type="ARBA" id="ARBA00006116"/>
    </source>
</evidence>
<evidence type="ECO:0000256" key="10">
    <source>
        <dbReference type="PIRNR" id="PIRNR036578"/>
    </source>
</evidence>
<feature type="compositionally biased region" description="Basic and acidic residues" evidence="11">
    <location>
        <begin position="82"/>
        <end position="119"/>
    </location>
</feature>
<evidence type="ECO:0000256" key="11">
    <source>
        <dbReference type="SAM" id="MobiDB-lite"/>
    </source>
</evidence>
<dbReference type="GO" id="GO:0005524">
    <property type="term" value="F:ATP binding"/>
    <property type="evidence" value="ECO:0007669"/>
    <property type="project" value="UniProtKB-UniRule"/>
</dbReference>
<dbReference type="Gene3D" id="1.10.8.60">
    <property type="match status" value="1"/>
</dbReference>
<evidence type="ECO:0000256" key="9">
    <source>
        <dbReference type="ARBA" id="ARBA00023242"/>
    </source>
</evidence>
<dbReference type="OMA" id="LICNERN"/>
<feature type="compositionally biased region" description="Basic and acidic residues" evidence="11">
    <location>
        <begin position="126"/>
        <end position="136"/>
    </location>
</feature>
<dbReference type="STRING" id="158441.A0A226EEL4"/>
<evidence type="ECO:0000256" key="6">
    <source>
        <dbReference type="ARBA" id="ARBA00022741"/>
    </source>
</evidence>
<dbReference type="SMART" id="SM00292">
    <property type="entry name" value="BRCT"/>
    <property type="match status" value="1"/>
</dbReference>
<proteinExistence type="inferred from homology"/>
<dbReference type="OrthoDB" id="446168at2759"/>
<feature type="compositionally biased region" description="Basic and acidic residues" evidence="11">
    <location>
        <begin position="455"/>
        <end position="475"/>
    </location>
</feature>
<evidence type="ECO:0000259" key="12">
    <source>
        <dbReference type="PROSITE" id="PS50172"/>
    </source>
</evidence>
<dbReference type="PIRSF" id="PIRSF036578">
    <property type="entry name" value="RFC1"/>
    <property type="match status" value="1"/>
</dbReference>
<dbReference type="Gene3D" id="1.20.272.10">
    <property type="match status" value="1"/>
</dbReference>
<comment type="similarity">
    <text evidence="2 10">Belongs to the activator 1 large subunit family.</text>
</comment>
<dbReference type="PROSITE" id="PS50172">
    <property type="entry name" value="BRCT"/>
    <property type="match status" value="1"/>
</dbReference>
<evidence type="ECO:0000256" key="4">
    <source>
        <dbReference type="ARBA" id="ARBA00022553"/>
    </source>
</evidence>
<dbReference type="InterPro" id="IPR003959">
    <property type="entry name" value="ATPase_AAA_core"/>
</dbReference>
<feature type="compositionally biased region" description="Basic residues" evidence="11">
    <location>
        <begin position="1027"/>
        <end position="1037"/>
    </location>
</feature>
<dbReference type="GO" id="GO:0006260">
    <property type="term" value="P:DNA replication"/>
    <property type="evidence" value="ECO:0007669"/>
    <property type="project" value="UniProtKB-KW"/>
</dbReference>
<feature type="compositionally biased region" description="Basic and acidic residues" evidence="11">
    <location>
        <begin position="52"/>
        <end position="65"/>
    </location>
</feature>
<dbReference type="InterPro" id="IPR036420">
    <property type="entry name" value="BRCT_dom_sf"/>
</dbReference>
<comment type="caution">
    <text evidence="13">The sequence shown here is derived from an EMBL/GenBank/DDBJ whole genome shotgun (WGS) entry which is preliminary data.</text>
</comment>
<evidence type="ECO:0000256" key="5">
    <source>
        <dbReference type="ARBA" id="ARBA00022705"/>
    </source>
</evidence>
<dbReference type="AlphaFoldDB" id="A0A226EEL4"/>
<keyword evidence="5 10" id="KW-0235">DNA replication</keyword>
<dbReference type="Pfam" id="PF25361">
    <property type="entry name" value="AAA_lid_RFC1"/>
    <property type="match status" value="1"/>
</dbReference>
<dbReference type="GO" id="GO:0005634">
    <property type="term" value="C:nucleus"/>
    <property type="evidence" value="ECO:0007669"/>
    <property type="project" value="UniProtKB-SubCell"/>
</dbReference>
<dbReference type="GO" id="GO:0016887">
    <property type="term" value="F:ATP hydrolysis activity"/>
    <property type="evidence" value="ECO:0007669"/>
    <property type="project" value="InterPro"/>
</dbReference>
<dbReference type="FunFam" id="3.40.50.10190:FF:000001">
    <property type="entry name" value="Replication factor C subunit 1"/>
    <property type="match status" value="1"/>
</dbReference>
<dbReference type="Gene3D" id="3.40.50.10190">
    <property type="entry name" value="BRCT domain"/>
    <property type="match status" value="1"/>
</dbReference>
<keyword evidence="14" id="KW-1185">Reference proteome</keyword>